<protein>
    <submittedName>
        <fullName evidence="11">Cation:proton antiporter</fullName>
    </submittedName>
</protein>
<feature type="transmembrane region" description="Helical" evidence="9">
    <location>
        <begin position="299"/>
        <end position="319"/>
    </location>
</feature>
<proteinExistence type="predicted"/>
<comment type="subcellular location">
    <subcellularLocation>
        <location evidence="1">Cell membrane</location>
        <topology evidence="1">Multi-pass membrane protein</topology>
    </subcellularLocation>
</comment>
<feature type="transmembrane region" description="Helical" evidence="9">
    <location>
        <begin position="89"/>
        <end position="112"/>
    </location>
</feature>
<evidence type="ECO:0000256" key="7">
    <source>
        <dbReference type="ARBA" id="ARBA00023065"/>
    </source>
</evidence>
<evidence type="ECO:0000256" key="4">
    <source>
        <dbReference type="ARBA" id="ARBA00022475"/>
    </source>
</evidence>
<evidence type="ECO:0000313" key="11">
    <source>
        <dbReference type="EMBL" id="MFB9133697.1"/>
    </source>
</evidence>
<evidence type="ECO:0000256" key="1">
    <source>
        <dbReference type="ARBA" id="ARBA00004651"/>
    </source>
</evidence>
<keyword evidence="4" id="KW-1003">Cell membrane</keyword>
<feature type="transmembrane region" description="Helical" evidence="9">
    <location>
        <begin position="217"/>
        <end position="235"/>
    </location>
</feature>
<evidence type="ECO:0000256" key="2">
    <source>
        <dbReference type="ARBA" id="ARBA00022448"/>
    </source>
</evidence>
<keyword evidence="8 9" id="KW-0472">Membrane</keyword>
<evidence type="ECO:0000256" key="8">
    <source>
        <dbReference type="ARBA" id="ARBA00023136"/>
    </source>
</evidence>
<evidence type="ECO:0000256" key="6">
    <source>
        <dbReference type="ARBA" id="ARBA00022989"/>
    </source>
</evidence>
<reference evidence="11 12" key="1">
    <citation type="submission" date="2024-09" db="EMBL/GenBank/DDBJ databases">
        <authorList>
            <person name="Sun Q."/>
            <person name="Mori K."/>
        </authorList>
    </citation>
    <scope>NUCLEOTIDE SEQUENCE [LARGE SCALE GENOMIC DNA]</scope>
    <source>
        <strain evidence="11 12">CECT 8064</strain>
    </source>
</reference>
<feature type="transmembrane region" description="Helical" evidence="9">
    <location>
        <begin position="6"/>
        <end position="23"/>
    </location>
</feature>
<feature type="transmembrane region" description="Helical" evidence="9">
    <location>
        <begin position="28"/>
        <end position="45"/>
    </location>
</feature>
<name>A0ABV5HI71_9VIBR</name>
<keyword evidence="7" id="KW-0406">Ion transport</keyword>
<feature type="domain" description="Cation/H+ exchanger transmembrane" evidence="10">
    <location>
        <begin position="14"/>
        <end position="384"/>
    </location>
</feature>
<evidence type="ECO:0000256" key="3">
    <source>
        <dbReference type="ARBA" id="ARBA00022449"/>
    </source>
</evidence>
<sequence length="606" mass="65704">MELSIAASLALIGLLSLICQLIGWRLHLPAILPLLLVGLAVGPGFDIINPDQLFGDTLFPLISLGVAIILFEGSLTLNIQEIRGHGRMVMNLVTTGIGVTWVCVTLGAHFLAGFEWSLAALFSALVVVTGPTVIAPMLKSVHPKAELGRILRWEGIIIDPLGALLAVLVYEFIVSAAEPTEHLVSAFTMVIGVGLGLGILAGVFVAKMLKSNWVPHYLRNIAVLTIVLSMFALSNELQEESGLLTVTIIGMWLANVKNLNLDDIIEFKETLTVLLISGLFILLASRLDSNAFTSLGWGGLGVLAVVMFVARPLSVWLCGIGTGLTSKDKWFLSWIAPRGIVAAAVSSLFAIRLSDMGLFEGVDKLVPLVFLMIIGTVVTQSLTARLWASFLGVTEGKPQGMLIFGATTFTRAFAQTLAKHKIKTILADTNWESIRLSRMNNLNVYFGNPASSHAESHLDLAGIGKVMVASPYRQANPIVSMYYQNDFGENAVYQLSVGENTHERYKVDRNPNEVLFGDGVSYAMLNSMMAQGSTIKSTSITENFTIAQFWECNPKALPLCLVKDGKLWLLTAKDVLKEIKTQGWDLISVIPPQTEVVDNVIQSKAS</sequence>
<keyword evidence="2" id="KW-0813">Transport</keyword>
<dbReference type="RefSeq" id="WP_390189222.1">
    <property type="nucleotide sequence ID" value="NZ_JBHMEP010000001.1"/>
</dbReference>
<feature type="transmembrane region" description="Helical" evidence="9">
    <location>
        <begin position="271"/>
        <end position="287"/>
    </location>
</feature>
<evidence type="ECO:0000313" key="12">
    <source>
        <dbReference type="Proteomes" id="UP001589645"/>
    </source>
</evidence>
<dbReference type="EMBL" id="JBHMEP010000001">
    <property type="protein sequence ID" value="MFB9133697.1"/>
    <property type="molecule type" value="Genomic_DNA"/>
</dbReference>
<dbReference type="Proteomes" id="UP001589645">
    <property type="component" value="Unassembled WGS sequence"/>
</dbReference>
<gene>
    <name evidence="11" type="ORF">ACFFUV_01795</name>
</gene>
<feature type="transmembrane region" description="Helical" evidence="9">
    <location>
        <begin position="182"/>
        <end position="205"/>
    </location>
</feature>
<dbReference type="PANTHER" id="PTHR32507:SF0">
    <property type="entry name" value="NA(+)_H(+) ANTIPORTER 2-RELATED"/>
    <property type="match status" value="1"/>
</dbReference>
<feature type="transmembrane region" description="Helical" evidence="9">
    <location>
        <begin position="365"/>
        <end position="388"/>
    </location>
</feature>
<accession>A0ABV5HI71</accession>
<evidence type="ECO:0000256" key="9">
    <source>
        <dbReference type="SAM" id="Phobius"/>
    </source>
</evidence>
<organism evidence="11 12">
    <name type="scientific">Vibrio olivae</name>
    <dbReference type="NCBI Taxonomy" id="1243002"/>
    <lineage>
        <taxon>Bacteria</taxon>
        <taxon>Pseudomonadati</taxon>
        <taxon>Pseudomonadota</taxon>
        <taxon>Gammaproteobacteria</taxon>
        <taxon>Vibrionales</taxon>
        <taxon>Vibrionaceae</taxon>
        <taxon>Vibrio</taxon>
    </lineage>
</organism>
<dbReference type="Pfam" id="PF00999">
    <property type="entry name" value="Na_H_Exchanger"/>
    <property type="match status" value="1"/>
</dbReference>
<dbReference type="Gene3D" id="1.20.1530.20">
    <property type="match status" value="1"/>
</dbReference>
<feature type="transmembrane region" description="Helical" evidence="9">
    <location>
        <begin position="57"/>
        <end position="77"/>
    </location>
</feature>
<evidence type="ECO:0000256" key="5">
    <source>
        <dbReference type="ARBA" id="ARBA00022692"/>
    </source>
</evidence>
<dbReference type="PANTHER" id="PTHR32507">
    <property type="entry name" value="NA(+)/H(+) ANTIPORTER 1"/>
    <property type="match status" value="1"/>
</dbReference>
<dbReference type="InterPro" id="IPR006153">
    <property type="entry name" value="Cation/H_exchanger_TM"/>
</dbReference>
<feature type="transmembrane region" description="Helical" evidence="9">
    <location>
        <begin position="331"/>
        <end position="353"/>
    </location>
</feature>
<feature type="transmembrane region" description="Helical" evidence="9">
    <location>
        <begin position="118"/>
        <end position="138"/>
    </location>
</feature>
<keyword evidence="6 9" id="KW-1133">Transmembrane helix</keyword>
<evidence type="ECO:0000259" key="10">
    <source>
        <dbReference type="Pfam" id="PF00999"/>
    </source>
</evidence>
<feature type="transmembrane region" description="Helical" evidence="9">
    <location>
        <begin position="150"/>
        <end position="170"/>
    </location>
</feature>
<comment type="caution">
    <text evidence="11">The sequence shown here is derived from an EMBL/GenBank/DDBJ whole genome shotgun (WGS) entry which is preliminary data.</text>
</comment>
<keyword evidence="5 9" id="KW-0812">Transmembrane</keyword>
<dbReference type="InterPro" id="IPR038770">
    <property type="entry name" value="Na+/solute_symporter_sf"/>
</dbReference>
<keyword evidence="12" id="KW-1185">Reference proteome</keyword>
<keyword evidence="3" id="KW-0050">Antiport</keyword>